<proteinExistence type="predicted"/>
<keyword evidence="2" id="KW-1185">Reference proteome</keyword>
<dbReference type="EMBL" id="VIEB01000076">
    <property type="protein sequence ID" value="TQE08021.1"/>
    <property type="molecule type" value="Genomic_DNA"/>
</dbReference>
<sequence length="51" mass="5614">MWCAFGCKFGTFVLRCLDRFHHSVNISHIASSVAPSNTFVAVKVTDVAVKD</sequence>
<comment type="caution">
    <text evidence="1">The sequence shown here is derived from an EMBL/GenBank/DDBJ whole genome shotgun (WGS) entry which is preliminary data.</text>
</comment>
<name>A0A540NAE1_MALBA</name>
<reference evidence="1 2" key="1">
    <citation type="journal article" date="2019" name="G3 (Bethesda)">
        <title>Sequencing of a Wild Apple (Malus baccata) Genome Unravels the Differences Between Cultivated and Wild Apple Species Regarding Disease Resistance and Cold Tolerance.</title>
        <authorList>
            <person name="Chen X."/>
        </authorList>
    </citation>
    <scope>NUCLEOTIDE SEQUENCE [LARGE SCALE GENOMIC DNA]</scope>
    <source>
        <strain evidence="2">cv. Shandingzi</strain>
        <tissue evidence="1">Leaves</tissue>
    </source>
</reference>
<accession>A0A540NAE1</accession>
<organism evidence="1 2">
    <name type="scientific">Malus baccata</name>
    <name type="common">Siberian crab apple</name>
    <name type="synonym">Pyrus baccata</name>
    <dbReference type="NCBI Taxonomy" id="106549"/>
    <lineage>
        <taxon>Eukaryota</taxon>
        <taxon>Viridiplantae</taxon>
        <taxon>Streptophyta</taxon>
        <taxon>Embryophyta</taxon>
        <taxon>Tracheophyta</taxon>
        <taxon>Spermatophyta</taxon>
        <taxon>Magnoliopsida</taxon>
        <taxon>eudicotyledons</taxon>
        <taxon>Gunneridae</taxon>
        <taxon>Pentapetalae</taxon>
        <taxon>rosids</taxon>
        <taxon>fabids</taxon>
        <taxon>Rosales</taxon>
        <taxon>Rosaceae</taxon>
        <taxon>Amygdaloideae</taxon>
        <taxon>Maleae</taxon>
        <taxon>Malus</taxon>
    </lineage>
</organism>
<evidence type="ECO:0000313" key="1">
    <source>
        <dbReference type="EMBL" id="TQE08021.1"/>
    </source>
</evidence>
<protein>
    <submittedName>
        <fullName evidence="1">Uncharacterized protein</fullName>
    </submittedName>
</protein>
<gene>
    <name evidence="1" type="ORF">C1H46_006295</name>
</gene>
<dbReference type="AlphaFoldDB" id="A0A540NAE1"/>
<dbReference type="Proteomes" id="UP000315295">
    <property type="component" value="Unassembled WGS sequence"/>
</dbReference>
<evidence type="ECO:0000313" key="2">
    <source>
        <dbReference type="Proteomes" id="UP000315295"/>
    </source>
</evidence>